<dbReference type="RefSeq" id="WP_231002017.1">
    <property type="nucleotide sequence ID" value="NZ_JAJNEC010000001.1"/>
</dbReference>
<feature type="domain" description="Fatty acid desaturase" evidence="2">
    <location>
        <begin position="65"/>
        <end position="280"/>
    </location>
</feature>
<dbReference type="Pfam" id="PF00487">
    <property type="entry name" value="FA_desaturase"/>
    <property type="match status" value="1"/>
</dbReference>
<comment type="caution">
    <text evidence="3">The sequence shown here is derived from an EMBL/GenBank/DDBJ whole genome shotgun (WGS) entry which is preliminary data.</text>
</comment>
<evidence type="ECO:0000313" key="3">
    <source>
        <dbReference type="EMBL" id="MCD2421205.1"/>
    </source>
</evidence>
<feature type="transmembrane region" description="Helical" evidence="1">
    <location>
        <begin position="63"/>
        <end position="80"/>
    </location>
</feature>
<reference evidence="3 4" key="1">
    <citation type="submission" date="2021-11" db="EMBL/GenBank/DDBJ databases">
        <title>Genomic of Niabella pedocola.</title>
        <authorList>
            <person name="Wu T."/>
        </authorList>
    </citation>
    <scope>NUCLEOTIDE SEQUENCE [LARGE SCALE GENOMIC DNA]</scope>
    <source>
        <strain evidence="3 4">JCM 31011</strain>
    </source>
</reference>
<sequence>MKTLSELTDPVYRTRNSFNAYERFWLKWMNDKRDLPFIRLLTVIHLTVIPAAILLFTPLLTGWTWWAVAVPYFYVAQFYFKGRFGLMFHCLCHRKTFRPAYQQAAHTYITWVLCPLFGHAPEGYFSHHMGMHHVENNNEHDDSSTMNYQRDSLLSFFAYFFNFIFTGVKDTFQYLTKRNRRKLARRLSFGEITYLVFCVLMCFVNLKATLVVFIVPLVFARFVMMLGNWTQHSFIDRTDPEDLYTNSINCINTQYNHICWNDGYHIIHHLRPGLHYTEMPGEFMKRKDEFASRKAIVFDGIHYLHIFIYLMTKQYNKLADNLVNINNMFESREQAIALMKERTRRIIKFPVTEVSHRKQVSLIEGGRI</sequence>
<dbReference type="PANTHER" id="PTHR36459">
    <property type="entry name" value="ORF"/>
    <property type="match status" value="1"/>
</dbReference>
<evidence type="ECO:0000313" key="4">
    <source>
        <dbReference type="Proteomes" id="UP001199816"/>
    </source>
</evidence>
<name>A0ABS8PJE9_9BACT</name>
<evidence type="ECO:0000259" key="2">
    <source>
        <dbReference type="Pfam" id="PF00487"/>
    </source>
</evidence>
<dbReference type="PANTHER" id="PTHR36459:SF1">
    <property type="entry name" value="FATTY ACID DESATURASE DOMAIN-CONTAINING PROTEIN-RELATED"/>
    <property type="match status" value="1"/>
</dbReference>
<protein>
    <submittedName>
        <fullName evidence="3">Fatty acid desaturase</fullName>
    </submittedName>
</protein>
<feature type="transmembrane region" description="Helical" evidence="1">
    <location>
        <begin position="153"/>
        <end position="172"/>
    </location>
</feature>
<feature type="transmembrane region" description="Helical" evidence="1">
    <location>
        <begin position="192"/>
        <end position="219"/>
    </location>
</feature>
<keyword evidence="1" id="KW-0472">Membrane</keyword>
<dbReference type="InterPro" id="IPR005804">
    <property type="entry name" value="FA_desaturase_dom"/>
</dbReference>
<feature type="transmembrane region" description="Helical" evidence="1">
    <location>
        <begin position="37"/>
        <end position="57"/>
    </location>
</feature>
<dbReference type="Proteomes" id="UP001199816">
    <property type="component" value="Unassembled WGS sequence"/>
</dbReference>
<keyword evidence="1" id="KW-0812">Transmembrane</keyword>
<dbReference type="EMBL" id="JAJNEC010000001">
    <property type="protein sequence ID" value="MCD2421205.1"/>
    <property type="molecule type" value="Genomic_DNA"/>
</dbReference>
<accession>A0ABS8PJE9</accession>
<organism evidence="3 4">
    <name type="scientific">Niabella pedocola</name>
    <dbReference type="NCBI Taxonomy" id="1752077"/>
    <lineage>
        <taxon>Bacteria</taxon>
        <taxon>Pseudomonadati</taxon>
        <taxon>Bacteroidota</taxon>
        <taxon>Chitinophagia</taxon>
        <taxon>Chitinophagales</taxon>
        <taxon>Chitinophagaceae</taxon>
        <taxon>Niabella</taxon>
    </lineage>
</organism>
<gene>
    <name evidence="3" type="ORF">LQ567_00415</name>
</gene>
<keyword evidence="4" id="KW-1185">Reference proteome</keyword>
<evidence type="ECO:0000256" key="1">
    <source>
        <dbReference type="SAM" id="Phobius"/>
    </source>
</evidence>
<keyword evidence="1" id="KW-1133">Transmembrane helix</keyword>
<proteinExistence type="predicted"/>